<feature type="domain" description="Terminase large subunit gp17-like C-terminal" evidence="2">
    <location>
        <begin position="285"/>
        <end position="435"/>
    </location>
</feature>
<dbReference type="InterPro" id="IPR035421">
    <property type="entry name" value="Terminase_6C"/>
</dbReference>
<sequence>MTLSLDDLPARLQGLSPEELEILETELRARLWQRRWDRWTPYPWQVPPDHIETLGWWLQLGGRGTGKTDGCARYMVAHVNGPPCDPRLRGGHRMAIIAPTQGDAVEACVNGPSGLRAHDPRVVLRTTAGGTFARWPNGAEAKLFGAHTPDDVERLRAGGNRCLVWMEEVAAQRRLGEAITHSEMGLRIGPNPHYIASTTPKPRTELIALTRRPDVIRTQGRTRDAVHLPQEQRDKLIAKYAGTRTEAQELDGILLEDIEGALWSRDGLDTARVGAAPPLASVVVAMDPAATSTDDADEMGIIVAGRGAAYIPDRNGFARQHGYALDDLSGRMPPVEAARKAIKAYHEHRADAIVAEVNNGGEWIGAVVRQVDPTVNYRTVTASRGKQTRAEPVAALTDQGSAHIVGSLPELEEQLVTWVPGDSSPDRLDAYVWALTDLMLAPAGNLAAVA</sequence>
<evidence type="ECO:0000313" key="4">
    <source>
        <dbReference type="Proteomes" id="UP000621386"/>
    </source>
</evidence>
<dbReference type="Gene3D" id="3.40.50.300">
    <property type="entry name" value="P-loop containing nucleotide triphosphate hydrolases"/>
    <property type="match status" value="1"/>
</dbReference>
<protein>
    <submittedName>
        <fullName evidence="3">DNA-packaging protein</fullName>
    </submittedName>
</protein>
<dbReference type="Gene3D" id="3.30.420.240">
    <property type="match status" value="1"/>
</dbReference>
<gene>
    <name evidence="3" type="ORF">JK361_22610</name>
</gene>
<proteinExistence type="predicted"/>
<name>A0ABS1P5K2_9ACTN</name>
<comment type="caution">
    <text evidence="3">The sequence shown here is derived from an EMBL/GenBank/DDBJ whole genome shotgun (WGS) entry which is preliminary data.</text>
</comment>
<dbReference type="RefSeq" id="WP_201821129.1">
    <property type="nucleotide sequence ID" value="NZ_JAERRH010000008.1"/>
</dbReference>
<dbReference type="Proteomes" id="UP000621386">
    <property type="component" value="Unassembled WGS sequence"/>
</dbReference>
<evidence type="ECO:0000313" key="3">
    <source>
        <dbReference type="EMBL" id="MBL1107362.1"/>
    </source>
</evidence>
<dbReference type="Pfam" id="PF17289">
    <property type="entry name" value="Terminase_6C"/>
    <property type="match status" value="1"/>
</dbReference>
<keyword evidence="4" id="KW-1185">Reference proteome</keyword>
<dbReference type="Pfam" id="PF03237">
    <property type="entry name" value="Terminase_6N"/>
    <property type="match status" value="1"/>
</dbReference>
<reference evidence="3 4" key="1">
    <citation type="submission" date="2021-01" db="EMBL/GenBank/DDBJ databases">
        <title>WGS of actinomycetes isolated from Thailand.</title>
        <authorList>
            <person name="Thawai C."/>
        </authorList>
    </citation>
    <scope>NUCLEOTIDE SEQUENCE [LARGE SCALE GENOMIC DNA]</scope>
    <source>
        <strain evidence="3 4">CH5-8</strain>
    </source>
</reference>
<keyword evidence="1" id="KW-1188">Viral release from host cell</keyword>
<dbReference type="EMBL" id="JAERRH010000008">
    <property type="protein sequence ID" value="MBL1107362.1"/>
    <property type="molecule type" value="Genomic_DNA"/>
</dbReference>
<dbReference type="InterPro" id="IPR027417">
    <property type="entry name" value="P-loop_NTPase"/>
</dbReference>
<accession>A0ABS1P5K2</accession>
<organism evidence="3 4">
    <name type="scientific">Streptomyces musisoli</name>
    <dbReference type="NCBI Taxonomy" id="2802280"/>
    <lineage>
        <taxon>Bacteria</taxon>
        <taxon>Bacillati</taxon>
        <taxon>Actinomycetota</taxon>
        <taxon>Actinomycetes</taxon>
        <taxon>Kitasatosporales</taxon>
        <taxon>Streptomycetaceae</taxon>
        <taxon>Streptomyces</taxon>
    </lineage>
</organism>
<evidence type="ECO:0000256" key="1">
    <source>
        <dbReference type="ARBA" id="ARBA00022612"/>
    </source>
</evidence>
<evidence type="ECO:0000259" key="2">
    <source>
        <dbReference type="Pfam" id="PF17289"/>
    </source>
</evidence>